<sequence length="970" mass="108848">MVRRRYRLFTVCALAILFLLYRLVQNTWEDPVAFDNLQSTSGKQPPAVQVVPEKEAEPGRLGLKKEGWSEESYGQYDETDAKAQIPKPAKDKQDPVDVDISKGTIGTFKDVHGDKDVATPTFEEDDAVVDKTVEKVAAENPLVLTEPPKDLEDDQISTRPKSHWKKQKENFPVSKESVASLPSGEPKTIPRIQYKFDTEGDAAKATRVQRLKKVKAEIGRAWSGYRQFAWMHDELSPMSAQYKDPFCGWAATLVDSLDTLWIAGLKSEFEEAVKAVKDIDFTWTRKNEIPVFETTIRYLGGLLGAYDVSGGQYPILLDKAVELGEILFGVFDTPNRMPILYYNWRPEFASQPRLAGRVGIAELATLSMEFTRLAQLTKEDKYYDAVNRVTDALIDLQERGTAIPGLFPQGIDATGCNKTATDLRDSLSKAARDQLGDEDLLKKPKGYVPEVIDDDFLETSKVKRSTLEPRTPPKKPGEVRPDDVVEKSSEGSLWESQAAPPYTAEGKSAPWDCVPQGLVPSGYGYQSYHMGGGQDSAYEYFPKEYLLLGGLESKYEKLHVDAIEAINEWLLYRPMSDDDWDVLFPAKAALDPNRAMDAEYEITHLTCFIGGMYGLGAKIFNREKDIETAIKLTDGCVWAYQLTASGLMPEVSRVLPCPTLEKCEFNQTLWWDTLDLARGWRERKMAEIEAKLKEDEVNLAAGKEINIDSEDAHRPQAGVSEEEAKEAKELKKAAEEFKEESISDLTLQHRKRAVVPPAKLDADIDVSTLPDSLKKKLGITYDTGAEDNGFLSETESTKSAPKDKESSSDADEEVPSVPKQNTPAKAPSSSNQSPKPLGHEEFVKDRIQKDRLPPGFTTISSRYYILRPEAIESVWYMYRITGDPEWMEKGWRMFEATVQATRTEFGNSAVDDVTKAQPGLTDSMESFWIAETLKYYTLLFSEPDVISLDDWVLNTEAHPFKRPATGSSKY</sequence>
<organism evidence="1 2">
    <name type="scientific">Trichothecium roseum</name>
    <dbReference type="NCBI Taxonomy" id="47278"/>
    <lineage>
        <taxon>Eukaryota</taxon>
        <taxon>Fungi</taxon>
        <taxon>Dikarya</taxon>
        <taxon>Ascomycota</taxon>
        <taxon>Pezizomycotina</taxon>
        <taxon>Sordariomycetes</taxon>
        <taxon>Hypocreomycetidae</taxon>
        <taxon>Hypocreales</taxon>
        <taxon>Hypocreales incertae sedis</taxon>
        <taxon>Trichothecium</taxon>
    </lineage>
</organism>
<comment type="caution">
    <text evidence="1">The sequence shown here is derived from an EMBL/GenBank/DDBJ whole genome shotgun (WGS) entry which is preliminary data.</text>
</comment>
<accession>A0ACC0V821</accession>
<reference evidence="1" key="1">
    <citation type="submission" date="2022-10" db="EMBL/GenBank/DDBJ databases">
        <title>Complete Genome of Trichothecium roseum strain YXFP-22015, a Plant Pathogen Isolated from Citrus.</title>
        <authorList>
            <person name="Wang Y."/>
            <person name="Zhu L."/>
        </authorList>
    </citation>
    <scope>NUCLEOTIDE SEQUENCE</scope>
    <source>
        <strain evidence="1">YXFP-22015</strain>
    </source>
</reference>
<gene>
    <name evidence="1" type="ORF">N3K66_003862</name>
</gene>
<evidence type="ECO:0000313" key="1">
    <source>
        <dbReference type="EMBL" id="KAI9902045.1"/>
    </source>
</evidence>
<dbReference type="Proteomes" id="UP001163324">
    <property type="component" value="Chromosome 3"/>
</dbReference>
<keyword evidence="2" id="KW-1185">Reference proteome</keyword>
<evidence type="ECO:0000313" key="2">
    <source>
        <dbReference type="Proteomes" id="UP001163324"/>
    </source>
</evidence>
<name>A0ACC0V821_9HYPO</name>
<protein>
    <submittedName>
        <fullName evidence="1">Uncharacterized protein</fullName>
    </submittedName>
</protein>
<dbReference type="EMBL" id="CM047942">
    <property type="protein sequence ID" value="KAI9902045.1"/>
    <property type="molecule type" value="Genomic_DNA"/>
</dbReference>
<proteinExistence type="predicted"/>